<dbReference type="GeneID" id="26683555"/>
<evidence type="ECO:0000313" key="2">
    <source>
        <dbReference type="Proteomes" id="UP000203898"/>
    </source>
</evidence>
<organism evidence="1 2">
    <name type="scientific">Diadromus pulchellus ascovirus 4a</name>
    <dbReference type="NCBI Taxonomy" id="158683"/>
    <lineage>
        <taxon>Viruses</taxon>
        <taxon>Varidnaviria</taxon>
        <taxon>Bamfordvirae</taxon>
        <taxon>Nucleocytoviricota</taxon>
        <taxon>Megaviricetes</taxon>
        <taxon>Pimascovirales</taxon>
        <taxon>Pimascovirales incertae sedis</taxon>
        <taxon>Ascoviridae</taxon>
        <taxon>Toursvirus</taxon>
        <taxon>Toursvirus dptv1a</taxon>
    </lineage>
</organism>
<proteinExistence type="predicted"/>
<dbReference type="InterPro" id="IPR035913">
    <property type="entry name" value="RPB5-like_sf"/>
</dbReference>
<reference evidence="1 2" key="1">
    <citation type="journal article" date="2009" name="PLoS ONE">
        <title>Symbiotic virus at the evolutionary intersection of three types of large DNA viruses; iridoviruses, ascoviruses, and ichnoviruses.</title>
        <authorList>
            <person name="Bigot Y."/>
            <person name="Renault S."/>
            <person name="Nicolas J."/>
            <person name="Moundras C."/>
            <person name="Demattei M.V."/>
            <person name="Samain S."/>
            <person name="Bideshi D.K."/>
            <person name="Federici B.A."/>
        </authorList>
    </citation>
    <scope>NUCLEOTIDE SEQUENCE [LARGE SCALE GENOMIC DNA]</scope>
</reference>
<sequence length="162" mass="18565">MDSQLASNLEKMLMDGRGYVEVDDGKPSGEFHEKLFVAPSGKIAMTVVLTSMVGLKKYSKYIEGDSYEVVIVIYFGSVTLYHRALEKTLKHKIEIWSSEQLLVNPTTHVLCPKIEVVPKLSCQYQIPKISFYDPLMRYFRIKPKTILKVTNVDGWVSFRRVV</sequence>
<accession>F2NYT9</accession>
<evidence type="ECO:0000313" key="1">
    <source>
        <dbReference type="EMBL" id="CCA61367.1"/>
    </source>
</evidence>
<protein>
    <submittedName>
        <fullName evidence="1">Complete DpAV4 genome</fullName>
    </submittedName>
</protein>
<dbReference type="SUPFAM" id="SSF55287">
    <property type="entry name" value="RPB5-like RNA polymerase subunit"/>
    <property type="match status" value="1"/>
</dbReference>
<dbReference type="EMBL" id="CU469068">
    <property type="protein sequence ID" value="CCA61367.1"/>
    <property type="molecule type" value="Genomic_DNA"/>
</dbReference>
<name>F2NYT9_9VIRU</name>
<keyword evidence="2" id="KW-1185">Reference proteome</keyword>
<dbReference type="KEGG" id="vg:26683555"/>
<dbReference type="Proteomes" id="UP000203898">
    <property type="component" value="Segment"/>
</dbReference>
<dbReference type="RefSeq" id="YP_009639998.1">
    <property type="nucleotide sequence ID" value="NC_011335.1"/>
</dbReference>